<dbReference type="AlphaFoldDB" id="A0A7W7DER4"/>
<protein>
    <submittedName>
        <fullName evidence="1">Uncharacterized protein</fullName>
    </submittedName>
</protein>
<evidence type="ECO:0000313" key="2">
    <source>
        <dbReference type="Proteomes" id="UP000542210"/>
    </source>
</evidence>
<evidence type="ECO:0000313" key="1">
    <source>
        <dbReference type="EMBL" id="MBB4705154.1"/>
    </source>
</evidence>
<dbReference type="Proteomes" id="UP000542210">
    <property type="component" value="Unassembled WGS sequence"/>
</dbReference>
<reference evidence="1 2" key="1">
    <citation type="submission" date="2020-08" db="EMBL/GenBank/DDBJ databases">
        <title>Sequencing the genomes of 1000 actinobacteria strains.</title>
        <authorList>
            <person name="Klenk H.-P."/>
        </authorList>
    </citation>
    <scope>NUCLEOTIDE SEQUENCE [LARGE SCALE GENOMIC DNA]</scope>
    <source>
        <strain evidence="1 2">DSM 45784</strain>
    </source>
</reference>
<name>A0A7W7DER4_9ACTN</name>
<accession>A0A7W7DER4</accession>
<organism evidence="1 2">
    <name type="scientific">Sphaerisporangium siamense</name>
    <dbReference type="NCBI Taxonomy" id="795645"/>
    <lineage>
        <taxon>Bacteria</taxon>
        <taxon>Bacillati</taxon>
        <taxon>Actinomycetota</taxon>
        <taxon>Actinomycetes</taxon>
        <taxon>Streptosporangiales</taxon>
        <taxon>Streptosporangiaceae</taxon>
        <taxon>Sphaerisporangium</taxon>
    </lineage>
</organism>
<dbReference type="EMBL" id="JACHND010000001">
    <property type="protein sequence ID" value="MBB4705154.1"/>
    <property type="molecule type" value="Genomic_DNA"/>
</dbReference>
<keyword evidence="2" id="KW-1185">Reference proteome</keyword>
<comment type="caution">
    <text evidence="1">The sequence shown here is derived from an EMBL/GenBank/DDBJ whole genome shotgun (WGS) entry which is preliminary data.</text>
</comment>
<sequence>MSDHRYYEFLALDRPLGPDEQAEVRAMSATADVTATRFTDFYESGDFGGDVPAVLERYYDAHLYTDGAGTREVMLRLPVDAPGLPAVEAYLLDDQVDAWVSSSGDHLVLDLISQDGDTRPAAANGTALVNGTARAGEPGKGAGAVAGGGSSSAVTGVRAELASGDLRPLYLAWLAAVGSWERDEDAFEEDFEDEQEPPVPSGLNRLTEPQRALAEFLRLDPDLLAVAASAETPADQAPWIAALPANQKDALLLRVLRGEGEEVRRDLLRHHPADASPRRTVGYLLDSAAEARQARERANAAN</sequence>
<proteinExistence type="predicted"/>
<dbReference type="RefSeq" id="WP_184886653.1">
    <property type="nucleotide sequence ID" value="NZ_BOOV01000006.1"/>
</dbReference>
<gene>
    <name evidence="1" type="ORF">BJ982_006698</name>
</gene>